<comment type="catalytic activity">
    <reaction evidence="5">
        <text>a 3-demethylubiquinol + S-adenosyl-L-methionine = a ubiquinol + S-adenosyl-L-homocysteine + H(+)</text>
        <dbReference type="Rhea" id="RHEA:44380"/>
        <dbReference type="Rhea" id="RHEA-COMP:9566"/>
        <dbReference type="Rhea" id="RHEA-COMP:10914"/>
        <dbReference type="ChEBI" id="CHEBI:15378"/>
        <dbReference type="ChEBI" id="CHEBI:17976"/>
        <dbReference type="ChEBI" id="CHEBI:57856"/>
        <dbReference type="ChEBI" id="CHEBI:59789"/>
        <dbReference type="ChEBI" id="CHEBI:84422"/>
        <dbReference type="EC" id="2.1.1.64"/>
    </reaction>
</comment>
<dbReference type="InterPro" id="IPR010233">
    <property type="entry name" value="UbiG_MeTrfase"/>
</dbReference>
<reference evidence="7 8" key="1">
    <citation type="journal article" date="2013" name="PLoS Genet.">
        <title>Genomic mechanisms accounting for the adaptation to parasitism in nematode-trapping fungi.</title>
        <authorList>
            <person name="Meerupati T."/>
            <person name="Andersson K.M."/>
            <person name="Friman E."/>
            <person name="Kumar D."/>
            <person name="Tunlid A."/>
            <person name="Ahren D."/>
        </authorList>
    </citation>
    <scope>NUCLEOTIDE SEQUENCE [LARGE SCALE GENOMIC DNA]</scope>
    <source>
        <strain evidence="7 8">CBS 200.50</strain>
    </source>
</reference>
<dbReference type="GO" id="GO:0120537">
    <property type="term" value="F:3-demethylubiquinone 3-O-methyltransferase activity"/>
    <property type="evidence" value="ECO:0007669"/>
    <property type="project" value="RHEA"/>
</dbReference>
<dbReference type="OMA" id="LASRWWD"/>
<keyword evidence="8" id="KW-1185">Reference proteome</keyword>
<feature type="binding site" evidence="5">
    <location>
        <position position="204"/>
    </location>
    <ligand>
        <name>S-adenosyl-L-methionine</name>
        <dbReference type="ChEBI" id="CHEBI:59789"/>
    </ligand>
</feature>
<dbReference type="AlphaFoldDB" id="S8C4W2"/>
<dbReference type="Proteomes" id="UP000015100">
    <property type="component" value="Unassembled WGS sequence"/>
</dbReference>
<feature type="binding site" evidence="5">
    <location>
        <position position="136"/>
    </location>
    <ligand>
        <name>S-adenosyl-L-methionine</name>
        <dbReference type="ChEBI" id="CHEBI:59789"/>
    </ligand>
</feature>
<evidence type="ECO:0000256" key="3">
    <source>
        <dbReference type="ARBA" id="ARBA00022688"/>
    </source>
</evidence>
<dbReference type="PANTHER" id="PTHR43464:SF19">
    <property type="entry name" value="UBIQUINONE BIOSYNTHESIS O-METHYLTRANSFERASE, MITOCHONDRIAL"/>
    <property type="match status" value="1"/>
</dbReference>
<keyword evidence="5" id="KW-0479">Metal-binding</keyword>
<dbReference type="Pfam" id="PF13489">
    <property type="entry name" value="Methyltransf_23"/>
    <property type="match status" value="1"/>
</dbReference>
<dbReference type="EC" id="2.1.1.-" evidence="5"/>
<evidence type="ECO:0000256" key="2">
    <source>
        <dbReference type="ARBA" id="ARBA00022679"/>
    </source>
</evidence>
<feature type="binding site" evidence="5">
    <location>
        <position position="208"/>
    </location>
    <ligand>
        <name>Mg(2+)</name>
        <dbReference type="ChEBI" id="CHEBI:18420"/>
    </ligand>
</feature>
<comment type="cofactor">
    <cofactor evidence="5">
        <name>Mg(2+)</name>
        <dbReference type="ChEBI" id="CHEBI:18420"/>
    </cofactor>
</comment>
<dbReference type="NCBIfam" id="TIGR01983">
    <property type="entry name" value="UbiG"/>
    <property type="match status" value="1"/>
</dbReference>
<comment type="subcellular location">
    <subcellularLocation>
        <location evidence="5">Mitochondrion inner membrane</location>
        <topology evidence="5">Peripheral membrane protein</topology>
        <orientation evidence="5">Matrix side</orientation>
    </subcellularLocation>
</comment>
<comment type="caution">
    <text evidence="7">The sequence shown here is derived from an EMBL/GenBank/DDBJ whole genome shotgun (WGS) entry which is preliminary data.</text>
</comment>
<organism evidence="7 8">
    <name type="scientific">Dactylellina haptotyla (strain CBS 200.50)</name>
    <name type="common">Nematode-trapping fungus</name>
    <name type="synonym">Monacrosporium haptotylum</name>
    <dbReference type="NCBI Taxonomy" id="1284197"/>
    <lineage>
        <taxon>Eukaryota</taxon>
        <taxon>Fungi</taxon>
        <taxon>Dikarya</taxon>
        <taxon>Ascomycota</taxon>
        <taxon>Pezizomycotina</taxon>
        <taxon>Orbiliomycetes</taxon>
        <taxon>Orbiliales</taxon>
        <taxon>Orbiliaceae</taxon>
        <taxon>Dactylellina</taxon>
    </lineage>
</organism>
<comment type="catalytic activity">
    <reaction evidence="5">
        <text>a 3,4-dihydroxy-5-(all-trans-polyprenyl)benzoate + S-adenosyl-L-methionine = a 4-hydroxy-3-methoxy-5-(all-trans-polyprenyl)benzoate + S-adenosyl-L-homocysteine + H(+)</text>
        <dbReference type="Rhea" id="RHEA:44452"/>
        <dbReference type="Rhea" id="RHEA-COMP:10930"/>
        <dbReference type="Rhea" id="RHEA-COMP:10931"/>
        <dbReference type="ChEBI" id="CHEBI:15378"/>
        <dbReference type="ChEBI" id="CHEBI:57856"/>
        <dbReference type="ChEBI" id="CHEBI:59789"/>
        <dbReference type="ChEBI" id="CHEBI:64694"/>
        <dbReference type="ChEBI" id="CHEBI:84443"/>
        <dbReference type="EC" id="2.1.1.114"/>
    </reaction>
</comment>
<keyword evidence="1 5" id="KW-0489">Methyltransferase</keyword>
<gene>
    <name evidence="5" type="primary">COQ3</name>
    <name evidence="7" type="ORF">H072_3271</name>
</gene>
<feature type="binding site" evidence="5">
    <location>
        <position position="209"/>
    </location>
    <ligand>
        <name>Mg(2+)</name>
        <dbReference type="ChEBI" id="CHEBI:18420"/>
    </ligand>
</feature>
<dbReference type="Gene3D" id="3.40.50.150">
    <property type="entry name" value="Vaccinia Virus protein VP39"/>
    <property type="match status" value="1"/>
</dbReference>
<dbReference type="GO" id="GO:0010420">
    <property type="term" value="F:polyprenyldihydroxybenzoate methyltransferase activity"/>
    <property type="evidence" value="ECO:0007669"/>
    <property type="project" value="UniProtKB-UniRule"/>
</dbReference>
<dbReference type="GO" id="GO:0032259">
    <property type="term" value="P:methylation"/>
    <property type="evidence" value="ECO:0007669"/>
    <property type="project" value="UniProtKB-KW"/>
</dbReference>
<dbReference type="EC" id="2.1.1.64" evidence="5"/>
<proteinExistence type="inferred from homology"/>
<feature type="compositionally biased region" description="Gly residues" evidence="6">
    <location>
        <begin position="53"/>
        <end position="66"/>
    </location>
</feature>
<keyword evidence="5" id="KW-0460">Magnesium</keyword>
<dbReference type="GO" id="GO:0031314">
    <property type="term" value="C:extrinsic component of mitochondrial inner membrane"/>
    <property type="evidence" value="ECO:0007669"/>
    <property type="project" value="UniProtKB-UniRule"/>
</dbReference>
<reference evidence="8" key="2">
    <citation type="submission" date="2013-04" db="EMBL/GenBank/DDBJ databases">
        <title>Genomic mechanisms accounting for the adaptation to parasitism in nematode-trapping fungi.</title>
        <authorList>
            <person name="Ahren D.G."/>
        </authorList>
    </citation>
    <scope>NUCLEOTIDE SEQUENCE [LARGE SCALE GENOMIC DNA]</scope>
    <source>
        <strain evidence="8">CBS 200.50</strain>
    </source>
</reference>
<dbReference type="HOGENOM" id="CLU_042432_3_1_1"/>
<dbReference type="CDD" id="cd02440">
    <property type="entry name" value="AdoMet_MTases"/>
    <property type="match status" value="1"/>
</dbReference>
<accession>S8C4W2</accession>
<dbReference type="GO" id="GO:0046872">
    <property type="term" value="F:metal ion binding"/>
    <property type="evidence" value="ECO:0007669"/>
    <property type="project" value="UniProtKB-KW"/>
</dbReference>
<sequence length="320" mass="35067">MLGRILRVGAPLSHSSSQMVPRRFVRLAGSYITAPRLGRHNVRHHSSSTAYQGGQGGPGNSSGRGGVDPIEVSHFNALASTWWDAQGPSRLLHLMNPMRIDFVKHCLSMGGASEAHSDVGAAKEGLGKGLNVLDVGCGGGIFSEAMARLPTTAKVTGLDPSEQVLAIARAHAMKDPTLPGKLQYVNSTIDDYSPDRQFDLITLFEVVEHVPYPAAFLETCMRHVRPGGWIVMSTIARTWSSWLTTKLLAEDLLHIVPRGTHDWHKYINEPEMRAFFEKQPGWGSQGMLSMGCLYVPGIGWKSLKGSEEFGNYFFGVRRDL</sequence>
<feature type="binding site" evidence="5">
    <location>
        <position position="205"/>
    </location>
    <ligand>
        <name>Mg(2+)</name>
        <dbReference type="ChEBI" id="CHEBI:18420"/>
    </ligand>
</feature>
<comment type="pathway">
    <text evidence="5">Cofactor biosynthesis; ubiquinone biosynthesis.</text>
</comment>
<feature type="binding site" evidence="5">
    <location>
        <position position="159"/>
    </location>
    <ligand>
        <name>S-adenosyl-L-methionine</name>
        <dbReference type="ChEBI" id="CHEBI:59789"/>
    </ligand>
</feature>
<comment type="subunit">
    <text evidence="5">Component of a multi-subunit COQ enzyme complex, composed of at least COQ3, COQ4, COQ5, COQ6, COQ7 and COQ9.</text>
</comment>
<dbReference type="GO" id="GO:0061542">
    <property type="term" value="F:3-demethylubiquinol 3-O-methyltransferase activity"/>
    <property type="evidence" value="ECO:0007669"/>
    <property type="project" value="UniProtKB-UniRule"/>
</dbReference>
<dbReference type="OrthoDB" id="3265906at2759"/>
<dbReference type="EC" id="2.1.1.114" evidence="5"/>
<comment type="similarity">
    <text evidence="5">Belongs to the class I-like SAM-binding methyltransferase superfamily. UbiG/COQ3 family.</text>
</comment>
<comment type="catalytic activity">
    <reaction evidence="5">
        <text>a 3-demethylubiquinone + S-adenosyl-L-methionine = a ubiquinone + S-adenosyl-L-homocysteine</text>
        <dbReference type="Rhea" id="RHEA:81215"/>
        <dbReference type="Rhea" id="RHEA-COMP:9565"/>
        <dbReference type="Rhea" id="RHEA-COMP:19654"/>
        <dbReference type="ChEBI" id="CHEBI:16389"/>
        <dbReference type="ChEBI" id="CHEBI:57856"/>
        <dbReference type="ChEBI" id="CHEBI:59789"/>
        <dbReference type="ChEBI" id="CHEBI:231825"/>
    </reaction>
</comment>
<evidence type="ECO:0000313" key="8">
    <source>
        <dbReference type="Proteomes" id="UP000015100"/>
    </source>
</evidence>
<feature type="region of interest" description="Disordered" evidence="6">
    <location>
        <begin position="38"/>
        <end position="67"/>
    </location>
</feature>
<keyword evidence="4 5" id="KW-0949">S-adenosyl-L-methionine</keyword>
<comment type="function">
    <text evidence="5">O-methyltransferase required for two non-consecutive steps during ubiquinone biosynthesis. Catalyzes the 2 O-methylation of 3,4-dihydroxy-5-(all-trans-polyprenyl)benzoic acid into 4-hydroxy-3-methoxy-5-(all-trans-polyprenyl)benzoic acid. Also catalyzes the last step of ubiquinone biosynthesis by mediating methylation of 3-demethylubiquinone into ubiquinone. Also able to mediate the methylation of 3-demethylubiquinol into ubiquinol.</text>
</comment>
<dbReference type="PANTHER" id="PTHR43464">
    <property type="entry name" value="METHYLTRANSFERASE"/>
    <property type="match status" value="1"/>
</dbReference>
<dbReference type="InterPro" id="IPR029063">
    <property type="entry name" value="SAM-dependent_MTases_sf"/>
</dbReference>
<dbReference type="SUPFAM" id="SSF53335">
    <property type="entry name" value="S-adenosyl-L-methionine-dependent methyltransferases"/>
    <property type="match status" value="1"/>
</dbReference>
<evidence type="ECO:0000313" key="7">
    <source>
        <dbReference type="EMBL" id="EPS42757.1"/>
    </source>
</evidence>
<keyword evidence="5" id="KW-0999">Mitochondrion inner membrane</keyword>
<evidence type="ECO:0000256" key="4">
    <source>
        <dbReference type="ARBA" id="ARBA00022691"/>
    </source>
</evidence>
<evidence type="ECO:0000256" key="5">
    <source>
        <dbReference type="HAMAP-Rule" id="MF_03190"/>
    </source>
</evidence>
<feature type="binding site" evidence="5">
    <location>
        <position position="99"/>
    </location>
    <ligand>
        <name>S-adenosyl-L-methionine</name>
        <dbReference type="ChEBI" id="CHEBI:59789"/>
    </ligand>
</feature>
<dbReference type="STRING" id="1284197.S8C4W2"/>
<dbReference type="EMBL" id="AQGS01000101">
    <property type="protein sequence ID" value="EPS42757.1"/>
    <property type="molecule type" value="Genomic_DNA"/>
</dbReference>
<name>S8C4W2_DACHA</name>
<keyword evidence="3 5" id="KW-0831">Ubiquinone biosynthesis</keyword>
<keyword evidence="2 5" id="KW-0808">Transferase</keyword>
<dbReference type="UniPathway" id="UPA00232"/>
<dbReference type="eggNOG" id="KOG1270">
    <property type="taxonomic scope" value="Eukaryota"/>
</dbReference>
<evidence type="ECO:0000256" key="6">
    <source>
        <dbReference type="SAM" id="MobiDB-lite"/>
    </source>
</evidence>
<keyword evidence="5" id="KW-0472">Membrane</keyword>
<protein>
    <recommendedName>
        <fullName evidence="5">Ubiquinone biosynthesis O-methyltransferase, mitochondrial</fullName>
    </recommendedName>
    <alternativeName>
        <fullName evidence="5">3-demethylubiquinol 3-O-methyltransferase</fullName>
        <ecNumber evidence="5">2.1.1.64</ecNumber>
    </alternativeName>
    <alternativeName>
        <fullName evidence="5">3-demethylubiquinone 3-O-methyltransferase</fullName>
        <ecNumber evidence="5">2.1.1.-</ecNumber>
    </alternativeName>
    <alternativeName>
        <fullName evidence="5">Polyprenyldihydroxybenzoate methyltransferase</fullName>
        <ecNumber evidence="5">2.1.1.114</ecNumber>
    </alternativeName>
</protein>
<dbReference type="HAMAP" id="MF_00472">
    <property type="entry name" value="UbiG"/>
    <property type="match status" value="1"/>
</dbReference>
<evidence type="ECO:0000256" key="1">
    <source>
        <dbReference type="ARBA" id="ARBA00022603"/>
    </source>
</evidence>
<keyword evidence="5" id="KW-0496">Mitochondrion</keyword>